<gene>
    <name evidence="3" type="ORF">MBRA_41350</name>
</gene>
<dbReference type="EMBL" id="AP022606">
    <property type="protein sequence ID" value="BBZ13940.1"/>
    <property type="molecule type" value="Genomic_DNA"/>
</dbReference>
<evidence type="ECO:0008006" key="5">
    <source>
        <dbReference type="Google" id="ProtNLM"/>
    </source>
</evidence>
<sequence>MAGLWAASRLPWVAIQSFDGLGQPKTVTLSGASWSTALLPLAILLLAAAVAAVAVRGWPLRLLAVLVAAVSLAIGYLAVSLWVVRDVAVRGADLAHVSLLTLVGSQRYHAGAAIALVAAVCTLVGAVLLMRSAASGDATKYVAPAARRAQAHAEDGATSERMIWDALDEGRDPTDRSQSESDTEGR</sequence>
<dbReference type="InterPro" id="IPR019051">
    <property type="entry name" value="Trp_biosyn_TM_oprn/chp"/>
</dbReference>
<feature type="transmembrane region" description="Helical" evidence="2">
    <location>
        <begin position="34"/>
        <end position="55"/>
    </location>
</feature>
<reference evidence="3 4" key="1">
    <citation type="journal article" date="2019" name="Emerg. Microbes Infect.">
        <title>Comprehensive subspecies identification of 175 nontuberculous mycobacteria species based on 7547 genomic profiles.</title>
        <authorList>
            <person name="Matsumoto Y."/>
            <person name="Kinjo T."/>
            <person name="Motooka D."/>
            <person name="Nabeya D."/>
            <person name="Jung N."/>
            <person name="Uechi K."/>
            <person name="Horii T."/>
            <person name="Iida T."/>
            <person name="Fujita J."/>
            <person name="Nakamura S."/>
        </authorList>
    </citation>
    <scope>NUCLEOTIDE SEQUENCE [LARGE SCALE GENOMIC DNA]</scope>
    <source>
        <strain evidence="3 4">JCM 12687</strain>
    </source>
</reference>
<keyword evidence="2" id="KW-1133">Transmembrane helix</keyword>
<name>A0ABN6B8B8_9MYCO</name>
<keyword evidence="2" id="KW-0472">Membrane</keyword>
<dbReference type="Proteomes" id="UP000467379">
    <property type="component" value="Chromosome"/>
</dbReference>
<dbReference type="NCBIfam" id="TIGR02234">
    <property type="entry name" value="trp_oprn_chp"/>
    <property type="match status" value="1"/>
</dbReference>
<dbReference type="InterPro" id="IPR011746">
    <property type="entry name" value="Trp_synth-assoc_CHP"/>
</dbReference>
<evidence type="ECO:0000256" key="1">
    <source>
        <dbReference type="SAM" id="MobiDB-lite"/>
    </source>
</evidence>
<feature type="region of interest" description="Disordered" evidence="1">
    <location>
        <begin position="152"/>
        <end position="186"/>
    </location>
</feature>
<feature type="compositionally biased region" description="Basic and acidic residues" evidence="1">
    <location>
        <begin position="168"/>
        <end position="186"/>
    </location>
</feature>
<dbReference type="Pfam" id="PF09534">
    <property type="entry name" value="Trp_oprn_chp"/>
    <property type="match status" value="1"/>
</dbReference>
<keyword evidence="4" id="KW-1185">Reference proteome</keyword>
<feature type="transmembrane region" description="Helical" evidence="2">
    <location>
        <begin position="108"/>
        <end position="130"/>
    </location>
</feature>
<evidence type="ECO:0000256" key="2">
    <source>
        <dbReference type="SAM" id="Phobius"/>
    </source>
</evidence>
<evidence type="ECO:0000313" key="3">
    <source>
        <dbReference type="EMBL" id="BBZ13940.1"/>
    </source>
</evidence>
<keyword evidence="2" id="KW-0812">Transmembrane</keyword>
<protein>
    <recommendedName>
        <fullName evidence="5">TIGR02234 family membrane protein</fullName>
    </recommendedName>
</protein>
<accession>A0ABN6B8B8</accession>
<evidence type="ECO:0000313" key="4">
    <source>
        <dbReference type="Proteomes" id="UP000467379"/>
    </source>
</evidence>
<proteinExistence type="predicted"/>
<organism evidence="3 4">
    <name type="scientific">Mycobacterium branderi</name>
    <dbReference type="NCBI Taxonomy" id="43348"/>
    <lineage>
        <taxon>Bacteria</taxon>
        <taxon>Bacillati</taxon>
        <taxon>Actinomycetota</taxon>
        <taxon>Actinomycetes</taxon>
        <taxon>Mycobacteriales</taxon>
        <taxon>Mycobacteriaceae</taxon>
        <taxon>Mycobacterium</taxon>
    </lineage>
</organism>
<feature type="transmembrane region" description="Helical" evidence="2">
    <location>
        <begin position="62"/>
        <end position="84"/>
    </location>
</feature>